<dbReference type="OMA" id="GVTWNMT"/>
<dbReference type="PANTHER" id="PTHR34883">
    <property type="entry name" value="SERINE-RICH PROTEIN, PUTATIVE-RELATED-RELATED"/>
    <property type="match status" value="1"/>
</dbReference>
<dbReference type="OrthoDB" id="1921208at2759"/>
<gene>
    <name evidence="3" type="ORF">PTRG_04432</name>
</gene>
<evidence type="ECO:0000313" key="3">
    <source>
        <dbReference type="EMBL" id="EDU47270.1"/>
    </source>
</evidence>
<dbReference type="CDD" id="cd00920">
    <property type="entry name" value="Cupredoxin"/>
    <property type="match status" value="1"/>
</dbReference>
<evidence type="ECO:0000256" key="1">
    <source>
        <dbReference type="SAM" id="MobiDB-lite"/>
    </source>
</evidence>
<evidence type="ECO:0000313" key="4">
    <source>
        <dbReference type="Proteomes" id="UP000001471"/>
    </source>
</evidence>
<reference evidence="4" key="1">
    <citation type="journal article" date="2013" name="G3 (Bethesda)">
        <title>Comparative genomics of a plant-pathogenic fungus, Pyrenophora tritici-repentis, reveals transduplication and the impact of repeat elements on pathogenicity and population divergence.</title>
        <authorList>
            <person name="Manning V.A."/>
            <person name="Pandelova I."/>
            <person name="Dhillon B."/>
            <person name="Wilhelm L.J."/>
            <person name="Goodwin S.B."/>
            <person name="Berlin A.M."/>
            <person name="Figueroa M."/>
            <person name="Freitag M."/>
            <person name="Hane J.K."/>
            <person name="Henrissat B."/>
            <person name="Holman W.H."/>
            <person name="Kodira C.D."/>
            <person name="Martin J."/>
            <person name="Oliver R.P."/>
            <person name="Robbertse B."/>
            <person name="Schackwitz W."/>
            <person name="Schwartz D.C."/>
            <person name="Spatafora J.W."/>
            <person name="Turgeon B.G."/>
            <person name="Yandava C."/>
            <person name="Young S."/>
            <person name="Zhou S."/>
            <person name="Zeng Q."/>
            <person name="Grigoriev I.V."/>
            <person name="Ma L.-J."/>
            <person name="Ciuffetti L.M."/>
        </authorList>
    </citation>
    <scope>NUCLEOTIDE SEQUENCE [LARGE SCALE GENOMIC DNA]</scope>
    <source>
        <strain evidence="4">Pt-1C-BFP</strain>
    </source>
</reference>
<dbReference type="eggNOG" id="ENOG502S40X">
    <property type="taxonomic scope" value="Eukaryota"/>
</dbReference>
<dbReference type="STRING" id="426418.B2W1U7"/>
<accession>B2W1U7</accession>
<dbReference type="AlphaFoldDB" id="B2W1U7"/>
<name>B2W1U7_PYRTR</name>
<feature type="chain" id="PRO_5002782831" evidence="2">
    <location>
        <begin position="18"/>
        <end position="262"/>
    </location>
</feature>
<keyword evidence="2" id="KW-0732">Signal</keyword>
<evidence type="ECO:0000256" key="2">
    <source>
        <dbReference type="SAM" id="SignalP"/>
    </source>
</evidence>
<feature type="compositionally biased region" description="Low complexity" evidence="1">
    <location>
        <begin position="200"/>
        <end position="212"/>
    </location>
</feature>
<dbReference type="SUPFAM" id="SSF49503">
    <property type="entry name" value="Cupredoxins"/>
    <property type="match status" value="1"/>
</dbReference>
<organism evidence="3 4">
    <name type="scientific">Pyrenophora tritici-repentis (strain Pt-1C-BFP)</name>
    <name type="common">Wheat tan spot fungus</name>
    <name type="synonym">Drechslera tritici-repentis</name>
    <dbReference type="NCBI Taxonomy" id="426418"/>
    <lineage>
        <taxon>Eukaryota</taxon>
        <taxon>Fungi</taxon>
        <taxon>Dikarya</taxon>
        <taxon>Ascomycota</taxon>
        <taxon>Pezizomycotina</taxon>
        <taxon>Dothideomycetes</taxon>
        <taxon>Pleosporomycetidae</taxon>
        <taxon>Pleosporales</taxon>
        <taxon>Pleosporineae</taxon>
        <taxon>Pleosporaceae</taxon>
        <taxon>Pyrenophora</taxon>
    </lineage>
</organism>
<proteinExistence type="predicted"/>
<feature type="region of interest" description="Disordered" evidence="1">
    <location>
        <begin position="193"/>
        <end position="219"/>
    </location>
</feature>
<dbReference type="Gene3D" id="2.60.40.420">
    <property type="entry name" value="Cupredoxins - blue copper proteins"/>
    <property type="match status" value="1"/>
</dbReference>
<dbReference type="HOGENOM" id="CLU_053381_0_2_1"/>
<dbReference type="InParanoid" id="B2W1U7"/>
<dbReference type="Proteomes" id="UP000001471">
    <property type="component" value="Unassembled WGS sequence"/>
</dbReference>
<dbReference type="InterPro" id="IPR008972">
    <property type="entry name" value="Cupredoxin"/>
</dbReference>
<feature type="signal peptide" evidence="2">
    <location>
        <begin position="1"/>
        <end position="17"/>
    </location>
</feature>
<dbReference type="InterPro" id="IPR052953">
    <property type="entry name" value="Ser-rich/MCO-related"/>
</dbReference>
<sequence length="262" mass="26090">MKYFAALSVAAATVVSATEMQVMPLAPAPAAGPATHTQVVVGGLKAVETGMAAILGYNPESITANVGDMVQFVFMQKNHTATQSTFANPCKKMDGGMDSGFMPNPEGKDGVTWNMTVETQEPLWFYCKQQNGIHCGKGMVFSINAATTGNKTMADFKQLAIKTNGTSLVAGDILSADPAAAAAPTTVTISAGGGGGGAAATGTNTGSAAAEATPPPPPATVVAGTGVDGQGAACSCSCLCGIAAFPQNAAINNFGGFAGMIA</sequence>
<dbReference type="PANTHER" id="PTHR34883:SF4">
    <property type="entry name" value="CUPREDOXIN"/>
    <property type="match status" value="1"/>
</dbReference>
<dbReference type="EMBL" id="DS231617">
    <property type="protein sequence ID" value="EDU47270.1"/>
    <property type="molecule type" value="Genomic_DNA"/>
</dbReference>
<protein>
    <submittedName>
        <fullName evidence="3">Uncharacterized protein</fullName>
    </submittedName>
</protein>